<keyword evidence="2" id="KW-1185">Reference proteome</keyword>
<sequence>DGILHCSVVKGFFCTETFMQFIRWLFLLEYKCHLISNYILDNMQPFPASNSIIVMDNCRIHKHNNIQELIESR</sequence>
<proteinExistence type="predicted"/>
<evidence type="ECO:0000313" key="1">
    <source>
        <dbReference type="EMBL" id="KIK81837.1"/>
    </source>
</evidence>
<evidence type="ECO:0000313" key="2">
    <source>
        <dbReference type="Proteomes" id="UP000054538"/>
    </source>
</evidence>
<name>A0A0D0CGI9_9AGAM</name>
<dbReference type="HOGENOM" id="CLU_188058_0_1_1"/>
<dbReference type="InParanoid" id="A0A0D0CGI9"/>
<protein>
    <recommendedName>
        <fullName evidence="3">Tc1-like transposase DDE domain-containing protein</fullName>
    </recommendedName>
</protein>
<accession>A0A0D0CGI9</accession>
<gene>
    <name evidence="1" type="ORF">PAXRUDRAFT_155156</name>
</gene>
<dbReference type="EMBL" id="KN825724">
    <property type="protein sequence ID" value="KIK81837.1"/>
    <property type="molecule type" value="Genomic_DNA"/>
</dbReference>
<dbReference type="OrthoDB" id="2142724at2759"/>
<evidence type="ECO:0008006" key="3">
    <source>
        <dbReference type="Google" id="ProtNLM"/>
    </source>
</evidence>
<dbReference type="AlphaFoldDB" id="A0A0D0CGI9"/>
<organism evidence="1 2">
    <name type="scientific">Paxillus rubicundulus Ve08.2h10</name>
    <dbReference type="NCBI Taxonomy" id="930991"/>
    <lineage>
        <taxon>Eukaryota</taxon>
        <taxon>Fungi</taxon>
        <taxon>Dikarya</taxon>
        <taxon>Basidiomycota</taxon>
        <taxon>Agaricomycotina</taxon>
        <taxon>Agaricomycetes</taxon>
        <taxon>Agaricomycetidae</taxon>
        <taxon>Boletales</taxon>
        <taxon>Paxilineae</taxon>
        <taxon>Paxillaceae</taxon>
        <taxon>Paxillus</taxon>
    </lineage>
</organism>
<dbReference type="Proteomes" id="UP000054538">
    <property type="component" value="Unassembled WGS sequence"/>
</dbReference>
<feature type="non-terminal residue" evidence="1">
    <location>
        <position position="1"/>
    </location>
</feature>
<reference evidence="2" key="2">
    <citation type="submission" date="2015-01" db="EMBL/GenBank/DDBJ databases">
        <title>Evolutionary Origins and Diversification of the Mycorrhizal Mutualists.</title>
        <authorList>
            <consortium name="DOE Joint Genome Institute"/>
            <consortium name="Mycorrhizal Genomics Consortium"/>
            <person name="Kohler A."/>
            <person name="Kuo A."/>
            <person name="Nagy L.G."/>
            <person name="Floudas D."/>
            <person name="Copeland A."/>
            <person name="Barry K.W."/>
            <person name="Cichocki N."/>
            <person name="Veneault-Fourrey C."/>
            <person name="LaButti K."/>
            <person name="Lindquist E.A."/>
            <person name="Lipzen A."/>
            <person name="Lundell T."/>
            <person name="Morin E."/>
            <person name="Murat C."/>
            <person name="Riley R."/>
            <person name="Ohm R."/>
            <person name="Sun H."/>
            <person name="Tunlid A."/>
            <person name="Henrissat B."/>
            <person name="Grigoriev I.V."/>
            <person name="Hibbett D.S."/>
            <person name="Martin F."/>
        </authorList>
    </citation>
    <scope>NUCLEOTIDE SEQUENCE [LARGE SCALE GENOMIC DNA]</scope>
    <source>
        <strain evidence="2">Ve08.2h10</strain>
    </source>
</reference>
<reference evidence="1 2" key="1">
    <citation type="submission" date="2014-04" db="EMBL/GenBank/DDBJ databases">
        <authorList>
            <consortium name="DOE Joint Genome Institute"/>
            <person name="Kuo A."/>
            <person name="Kohler A."/>
            <person name="Jargeat P."/>
            <person name="Nagy L.G."/>
            <person name="Floudas D."/>
            <person name="Copeland A."/>
            <person name="Barry K.W."/>
            <person name="Cichocki N."/>
            <person name="Veneault-Fourrey C."/>
            <person name="LaButti K."/>
            <person name="Lindquist E.A."/>
            <person name="Lipzen A."/>
            <person name="Lundell T."/>
            <person name="Morin E."/>
            <person name="Murat C."/>
            <person name="Sun H."/>
            <person name="Tunlid A."/>
            <person name="Henrissat B."/>
            <person name="Grigoriev I.V."/>
            <person name="Hibbett D.S."/>
            <person name="Martin F."/>
            <person name="Nordberg H.P."/>
            <person name="Cantor M.N."/>
            <person name="Hua S.X."/>
        </authorList>
    </citation>
    <scope>NUCLEOTIDE SEQUENCE [LARGE SCALE GENOMIC DNA]</scope>
    <source>
        <strain evidence="1 2">Ve08.2h10</strain>
    </source>
</reference>